<name>A0A6A6QGT3_9PEZI</name>
<feature type="compositionally biased region" description="Basic and acidic residues" evidence="1">
    <location>
        <begin position="96"/>
        <end position="106"/>
    </location>
</feature>
<dbReference type="AlphaFoldDB" id="A0A6A6QGT3"/>
<gene>
    <name evidence="2" type="ORF">BU16DRAFT_543000</name>
</gene>
<dbReference type="Proteomes" id="UP000799750">
    <property type="component" value="Unassembled WGS sequence"/>
</dbReference>
<evidence type="ECO:0000313" key="3">
    <source>
        <dbReference type="Proteomes" id="UP000799750"/>
    </source>
</evidence>
<accession>A0A6A6QGT3</accession>
<feature type="region of interest" description="Disordered" evidence="1">
    <location>
        <begin position="77"/>
        <end position="111"/>
    </location>
</feature>
<proteinExistence type="predicted"/>
<feature type="compositionally biased region" description="Polar residues" evidence="1">
    <location>
        <begin position="77"/>
        <end position="89"/>
    </location>
</feature>
<protein>
    <submittedName>
        <fullName evidence="2">Uncharacterized protein</fullName>
    </submittedName>
</protein>
<organism evidence="2 3">
    <name type="scientific">Lophium mytilinum</name>
    <dbReference type="NCBI Taxonomy" id="390894"/>
    <lineage>
        <taxon>Eukaryota</taxon>
        <taxon>Fungi</taxon>
        <taxon>Dikarya</taxon>
        <taxon>Ascomycota</taxon>
        <taxon>Pezizomycotina</taxon>
        <taxon>Dothideomycetes</taxon>
        <taxon>Pleosporomycetidae</taxon>
        <taxon>Mytilinidiales</taxon>
        <taxon>Mytilinidiaceae</taxon>
        <taxon>Lophium</taxon>
    </lineage>
</organism>
<sequence>MFRDHADSGKSFERLYQNFRLCILSHGAKSFKTTPDTTHGPRFQVPFYSNLPPLSVDLIPTAIPSLDMSSSLITTTHASGTGHHQTASREGQPIEEDAHPPLRGYRDPAFATTKLPRRRSRVPGAVLRATTFVARKRLPATEGSEVSGAYQDLSG</sequence>
<reference evidence="2" key="1">
    <citation type="journal article" date="2020" name="Stud. Mycol.">
        <title>101 Dothideomycetes genomes: a test case for predicting lifestyles and emergence of pathogens.</title>
        <authorList>
            <person name="Haridas S."/>
            <person name="Albert R."/>
            <person name="Binder M."/>
            <person name="Bloem J."/>
            <person name="Labutti K."/>
            <person name="Salamov A."/>
            <person name="Andreopoulos B."/>
            <person name="Baker S."/>
            <person name="Barry K."/>
            <person name="Bills G."/>
            <person name="Bluhm B."/>
            <person name="Cannon C."/>
            <person name="Castanera R."/>
            <person name="Culley D."/>
            <person name="Daum C."/>
            <person name="Ezra D."/>
            <person name="Gonzalez J."/>
            <person name="Henrissat B."/>
            <person name="Kuo A."/>
            <person name="Liang C."/>
            <person name="Lipzen A."/>
            <person name="Lutzoni F."/>
            <person name="Magnuson J."/>
            <person name="Mondo S."/>
            <person name="Nolan M."/>
            <person name="Ohm R."/>
            <person name="Pangilinan J."/>
            <person name="Park H.-J."/>
            <person name="Ramirez L."/>
            <person name="Alfaro M."/>
            <person name="Sun H."/>
            <person name="Tritt A."/>
            <person name="Yoshinaga Y."/>
            <person name="Zwiers L.-H."/>
            <person name="Turgeon B."/>
            <person name="Goodwin S."/>
            <person name="Spatafora J."/>
            <person name="Crous P."/>
            <person name="Grigoriev I."/>
        </authorList>
    </citation>
    <scope>NUCLEOTIDE SEQUENCE</scope>
    <source>
        <strain evidence="2">CBS 269.34</strain>
    </source>
</reference>
<evidence type="ECO:0000256" key="1">
    <source>
        <dbReference type="SAM" id="MobiDB-lite"/>
    </source>
</evidence>
<keyword evidence="3" id="KW-1185">Reference proteome</keyword>
<dbReference type="EMBL" id="MU004196">
    <property type="protein sequence ID" value="KAF2490687.1"/>
    <property type="molecule type" value="Genomic_DNA"/>
</dbReference>
<evidence type="ECO:0000313" key="2">
    <source>
        <dbReference type="EMBL" id="KAF2490687.1"/>
    </source>
</evidence>